<comment type="caution">
    <text evidence="1">The sequence shown here is derived from an EMBL/GenBank/DDBJ whole genome shotgun (WGS) entry which is preliminary data.</text>
</comment>
<gene>
    <name evidence="1" type="ORF">GCM10010411_50090</name>
</gene>
<evidence type="ECO:0008006" key="3">
    <source>
        <dbReference type="Google" id="ProtNLM"/>
    </source>
</evidence>
<name>A0ABP6CFP1_9ACTN</name>
<sequence>MSNPNKRRGTEWETAGTRFLRAEVPDGDDIRRVAQTGRLDIGDVHAAPFALEFKNTAKLELAAYVDQAEAEAHNAGLPFGAAVVKRRGKGPGAGYVVLSLATFARLLAYLRANTPADRGR</sequence>
<organism evidence="1 2">
    <name type="scientific">Actinomadura fulvescens</name>
    <dbReference type="NCBI Taxonomy" id="46160"/>
    <lineage>
        <taxon>Bacteria</taxon>
        <taxon>Bacillati</taxon>
        <taxon>Actinomycetota</taxon>
        <taxon>Actinomycetes</taxon>
        <taxon>Streptosporangiales</taxon>
        <taxon>Thermomonosporaceae</taxon>
        <taxon>Actinomadura</taxon>
    </lineage>
</organism>
<evidence type="ECO:0000313" key="2">
    <source>
        <dbReference type="Proteomes" id="UP001501509"/>
    </source>
</evidence>
<protein>
    <recommendedName>
        <fullName evidence="3">Holliday junction resolvase</fullName>
    </recommendedName>
</protein>
<dbReference type="Proteomes" id="UP001501509">
    <property type="component" value="Unassembled WGS sequence"/>
</dbReference>
<proteinExistence type="predicted"/>
<reference evidence="2" key="1">
    <citation type="journal article" date="2019" name="Int. J. Syst. Evol. Microbiol.">
        <title>The Global Catalogue of Microorganisms (GCM) 10K type strain sequencing project: providing services to taxonomists for standard genome sequencing and annotation.</title>
        <authorList>
            <consortium name="The Broad Institute Genomics Platform"/>
            <consortium name="The Broad Institute Genome Sequencing Center for Infectious Disease"/>
            <person name="Wu L."/>
            <person name="Ma J."/>
        </authorList>
    </citation>
    <scope>NUCLEOTIDE SEQUENCE [LARGE SCALE GENOMIC DNA]</scope>
    <source>
        <strain evidence="2">JCM 6833</strain>
    </source>
</reference>
<accession>A0ABP6CFP1</accession>
<dbReference type="EMBL" id="BAAATD010000006">
    <property type="protein sequence ID" value="GAA2609751.1"/>
    <property type="molecule type" value="Genomic_DNA"/>
</dbReference>
<evidence type="ECO:0000313" key="1">
    <source>
        <dbReference type="EMBL" id="GAA2609751.1"/>
    </source>
</evidence>
<keyword evidence="2" id="KW-1185">Reference proteome</keyword>
<dbReference type="RefSeq" id="WP_344544598.1">
    <property type="nucleotide sequence ID" value="NZ_BAAATD010000006.1"/>
</dbReference>